<evidence type="ECO:0000313" key="2">
    <source>
        <dbReference type="Proteomes" id="UP000004810"/>
    </source>
</evidence>
<dbReference type="EMBL" id="ADBV01005384">
    <property type="protein sequence ID" value="EJW79523.1"/>
    <property type="molecule type" value="Genomic_DNA"/>
</dbReference>
<sequence>MVDDSQDILNLIANAKEAIITLEIYSEDYEVILQQLCKEETGELTSNGRVTTLITQQ</sequence>
<organism evidence="1 2">
    <name type="scientific">Wuchereria bancrofti</name>
    <dbReference type="NCBI Taxonomy" id="6293"/>
    <lineage>
        <taxon>Eukaryota</taxon>
        <taxon>Metazoa</taxon>
        <taxon>Ecdysozoa</taxon>
        <taxon>Nematoda</taxon>
        <taxon>Chromadorea</taxon>
        <taxon>Rhabditida</taxon>
        <taxon>Spirurina</taxon>
        <taxon>Spiruromorpha</taxon>
        <taxon>Filarioidea</taxon>
        <taxon>Onchocercidae</taxon>
        <taxon>Wuchereria</taxon>
    </lineage>
</organism>
<dbReference type="AlphaFoldDB" id="J9EBL3"/>
<accession>J9EBL3</accession>
<protein>
    <submittedName>
        <fullName evidence="1">Uncharacterized protein</fullName>
    </submittedName>
</protein>
<name>J9EBL3_WUCBA</name>
<reference evidence="2" key="1">
    <citation type="submission" date="2012-08" db="EMBL/GenBank/DDBJ databases">
        <title>The Genome Sequence of Wuchereria bancrofti.</title>
        <authorList>
            <person name="Nutman T.B."/>
            <person name="Fink D.L."/>
            <person name="Russ C."/>
            <person name="Young S."/>
            <person name="Zeng Q."/>
            <person name="Koehrsen M."/>
            <person name="Alvarado L."/>
            <person name="Berlin A."/>
            <person name="Chapman S.B."/>
            <person name="Chen Z."/>
            <person name="Freedman E."/>
            <person name="Gellesch M."/>
            <person name="Goldberg J."/>
            <person name="Griggs A."/>
            <person name="Gujja S."/>
            <person name="Heilman E.R."/>
            <person name="Heiman D."/>
            <person name="Hepburn T."/>
            <person name="Howarth C."/>
            <person name="Jen D."/>
            <person name="Larson L."/>
            <person name="Lewis B."/>
            <person name="Mehta T."/>
            <person name="Park D."/>
            <person name="Pearson M."/>
            <person name="Roberts A."/>
            <person name="Saif S."/>
            <person name="Shea T."/>
            <person name="Shenoy N."/>
            <person name="Sisk P."/>
            <person name="Stolte C."/>
            <person name="Sykes S."/>
            <person name="Walk T."/>
            <person name="White J."/>
            <person name="Yandava C."/>
            <person name="Haas B."/>
            <person name="Henn M.R."/>
            <person name="Nusbaum C."/>
            <person name="Birren B."/>
        </authorList>
    </citation>
    <scope>NUCLEOTIDE SEQUENCE [LARGE SCALE GENOMIC DNA]</scope>
    <source>
        <strain evidence="2">NA</strain>
    </source>
</reference>
<gene>
    <name evidence="1" type="ORF">WUBG_09569</name>
</gene>
<proteinExistence type="predicted"/>
<dbReference type="Proteomes" id="UP000004810">
    <property type="component" value="Unassembled WGS sequence"/>
</dbReference>
<comment type="caution">
    <text evidence="1">The sequence shown here is derived from an EMBL/GenBank/DDBJ whole genome shotgun (WGS) entry which is preliminary data.</text>
</comment>
<evidence type="ECO:0000313" key="1">
    <source>
        <dbReference type="EMBL" id="EJW79523.1"/>
    </source>
</evidence>